<dbReference type="Gene3D" id="3.40.33.10">
    <property type="entry name" value="CAP"/>
    <property type="match status" value="2"/>
</dbReference>
<feature type="compositionally biased region" description="Acidic residues" evidence="1">
    <location>
        <begin position="101"/>
        <end position="135"/>
    </location>
</feature>
<reference evidence="3" key="1">
    <citation type="journal article" date="2014" name="PLoS ONE">
        <title>Transcriptome-Based Identification of ABC Transporters in the Western Tarnished Plant Bug Lygus hesperus.</title>
        <authorList>
            <person name="Hull J.J."/>
            <person name="Chaney K."/>
            <person name="Geib S.M."/>
            <person name="Fabrick J.A."/>
            <person name="Brent C.S."/>
            <person name="Walsh D."/>
            <person name="Lavine L.C."/>
        </authorList>
    </citation>
    <scope>NUCLEOTIDE SEQUENCE</scope>
</reference>
<feature type="non-terminal residue" evidence="3">
    <location>
        <position position="415"/>
    </location>
</feature>
<reference evidence="3" key="2">
    <citation type="submission" date="2014-07" db="EMBL/GenBank/DDBJ databases">
        <authorList>
            <person name="Hull J."/>
        </authorList>
    </citation>
    <scope>NUCLEOTIDE SEQUENCE</scope>
</reference>
<dbReference type="AlphaFoldDB" id="A0A0A9WK77"/>
<dbReference type="InterPro" id="IPR001283">
    <property type="entry name" value="CRISP-related"/>
</dbReference>
<dbReference type="PANTHER" id="PTHR10334">
    <property type="entry name" value="CYSTEINE-RICH SECRETORY PROTEIN-RELATED"/>
    <property type="match status" value="1"/>
</dbReference>
<sequence>FRLDEPLSLLTNPYFKHIGCAGARYRQIVQGVHEHRTILVCNYGPLDTPYSFNQPRGQPCSLCPSATSCNSSSAYPNLCFDNLMVHKHRQLHPDSEIREEGGDDNENEEEGNGEEEYDGEGYDDGGDEYYESGDYEGELGYDQDLTFLMNFTEKYCGKLCDNGQVHTLCKYQYPSEEYDEVIPLLGDDMREIIMNQHNIVRDNYAKGYWEDSQSAESDYSTVRTRLPLAANMREMQWNDDLATIAMMWTMQCKPERDKCRDAYLTEGSEERTYVSQLLDATNWTGREGEEFPSAESSFYNWYNTYRYFTADIISPYRGPKNPQRDYRSFAQIIWADSYLVGCAMTMCRKFNTSSSLIITACNYGPGGVVEGRNVYVKGGPCTHCKLINRTNLGGMYCSLDFTNLCSGTVSSFTQL</sequence>
<dbReference type="SMART" id="SM00198">
    <property type="entry name" value="SCP"/>
    <property type="match status" value="1"/>
</dbReference>
<dbReference type="GO" id="GO:0005576">
    <property type="term" value="C:extracellular region"/>
    <property type="evidence" value="ECO:0007669"/>
    <property type="project" value="UniProtKB-SubCell"/>
</dbReference>
<evidence type="ECO:0000313" key="3">
    <source>
        <dbReference type="EMBL" id="JAG08857.1"/>
    </source>
</evidence>
<name>A0A0A9WK77_LYGHE</name>
<protein>
    <submittedName>
        <fullName evidence="3">Venom allergen 3</fullName>
    </submittedName>
</protein>
<organism evidence="3">
    <name type="scientific">Lygus hesperus</name>
    <name type="common">Western plant bug</name>
    <dbReference type="NCBI Taxonomy" id="30085"/>
    <lineage>
        <taxon>Eukaryota</taxon>
        <taxon>Metazoa</taxon>
        <taxon>Ecdysozoa</taxon>
        <taxon>Arthropoda</taxon>
        <taxon>Hexapoda</taxon>
        <taxon>Insecta</taxon>
        <taxon>Pterygota</taxon>
        <taxon>Neoptera</taxon>
        <taxon>Paraneoptera</taxon>
        <taxon>Hemiptera</taxon>
        <taxon>Heteroptera</taxon>
        <taxon>Panheteroptera</taxon>
        <taxon>Cimicomorpha</taxon>
        <taxon>Miridae</taxon>
        <taxon>Mirini</taxon>
        <taxon>Lygus</taxon>
    </lineage>
</organism>
<dbReference type="CDD" id="cd05380">
    <property type="entry name" value="CAP_euk"/>
    <property type="match status" value="1"/>
</dbReference>
<accession>A0A0A9WK77</accession>
<dbReference type="InterPro" id="IPR035940">
    <property type="entry name" value="CAP_sf"/>
</dbReference>
<gene>
    <name evidence="3" type="primary">VA3_3</name>
    <name evidence="3" type="ORF">CM83_14553</name>
</gene>
<dbReference type="Pfam" id="PF00188">
    <property type="entry name" value="CAP"/>
    <property type="match status" value="1"/>
</dbReference>
<feature type="region of interest" description="Disordered" evidence="1">
    <location>
        <begin position="93"/>
        <end position="135"/>
    </location>
</feature>
<feature type="domain" description="SCP" evidence="2">
    <location>
        <begin position="188"/>
        <end position="371"/>
    </location>
</feature>
<dbReference type="InterPro" id="IPR014044">
    <property type="entry name" value="CAP_dom"/>
</dbReference>
<dbReference type="EMBL" id="GBHO01034747">
    <property type="protein sequence ID" value="JAG08857.1"/>
    <property type="molecule type" value="Transcribed_RNA"/>
</dbReference>
<evidence type="ECO:0000259" key="2">
    <source>
        <dbReference type="SMART" id="SM00198"/>
    </source>
</evidence>
<dbReference type="SUPFAM" id="SSF55797">
    <property type="entry name" value="PR-1-like"/>
    <property type="match status" value="1"/>
</dbReference>
<proteinExistence type="predicted"/>
<dbReference type="PRINTS" id="PR00837">
    <property type="entry name" value="V5TPXLIKE"/>
</dbReference>
<evidence type="ECO:0000256" key="1">
    <source>
        <dbReference type="SAM" id="MobiDB-lite"/>
    </source>
</evidence>
<feature type="non-terminal residue" evidence="3">
    <location>
        <position position="1"/>
    </location>
</feature>